<dbReference type="SUPFAM" id="SSF52129">
    <property type="entry name" value="Caspase-like"/>
    <property type="match status" value="1"/>
</dbReference>
<sequence>MFRYIAVISITLAFLGCQTDPYKALSNIQTISHKTLPGIDAASMTAYPRVSPTADQLLLLHSNQQKTTFYIDGKKMAVGRRVKVLIDPTRAYTIKAKPEGYIAKEEYIQPPYIASSPLSFIFMLGERIKETATIKSRSSYQPSVASTGSHYDVLSTSQVHIPKNLSDTLDYHAMVIGIDNYHHLPKLKTAISDAKQVAKIFRDIYRYEVRLLIDASRSDIIETLSGYRRTLDQTDAFVIYFAGHGWLDDEADQGYWLPANASEDNEIHWISNDYVTSTLKAIQARHVLVISDSCYSGKLTRGVNIKRRSPDYLSKMIAKRARVVLTSGGIEPVSDSGKNGHSVFAGALLAALRENNGVMDGTMLFSKLRRPVMVNSDQTPEYGDIRKAGHEGGDFLFIRR</sequence>
<accession>A0A450ZH54</accession>
<dbReference type="InterPro" id="IPR011600">
    <property type="entry name" value="Pept_C14_caspase"/>
</dbReference>
<dbReference type="Pfam" id="PF00656">
    <property type="entry name" value="Peptidase_C14"/>
    <property type="match status" value="1"/>
</dbReference>
<dbReference type="EMBL" id="CAADFV010000019">
    <property type="protein sequence ID" value="VFK53980.1"/>
    <property type="molecule type" value="Genomic_DNA"/>
</dbReference>
<dbReference type="GO" id="GO:0006508">
    <property type="term" value="P:proteolysis"/>
    <property type="evidence" value="ECO:0007669"/>
    <property type="project" value="InterPro"/>
</dbReference>
<proteinExistence type="predicted"/>
<dbReference type="PROSITE" id="PS51257">
    <property type="entry name" value="PROKAR_LIPOPROTEIN"/>
    <property type="match status" value="1"/>
</dbReference>
<dbReference type="EMBL" id="CAADFX010000041">
    <property type="protein sequence ID" value="VFK56081.1"/>
    <property type="molecule type" value="Genomic_DNA"/>
</dbReference>
<evidence type="ECO:0000313" key="2">
    <source>
        <dbReference type="EMBL" id="VFK53142.1"/>
    </source>
</evidence>
<name>A0A450ZH54_9GAMM</name>
<dbReference type="PANTHER" id="PTHR22576:SF37">
    <property type="entry name" value="MUCOSA-ASSOCIATED LYMPHOID TISSUE LYMPHOMA TRANSLOCATION PROTEIN 1"/>
    <property type="match status" value="1"/>
</dbReference>
<dbReference type="PROSITE" id="PS50208">
    <property type="entry name" value="CASPASE_P20"/>
    <property type="match status" value="1"/>
</dbReference>
<evidence type="ECO:0000313" key="4">
    <source>
        <dbReference type="EMBL" id="VFK56081.1"/>
    </source>
</evidence>
<gene>
    <name evidence="4" type="ORF">BECKTUN1418D_GA0071000_10419</name>
    <name evidence="3" type="ORF">BECKTUN1418E_GA0071001_101913</name>
    <name evidence="2" type="ORF">BECKTUN1418F_GA0071002_101713</name>
</gene>
<feature type="domain" description="Caspase family p20" evidence="1">
    <location>
        <begin position="173"/>
        <end position="298"/>
    </location>
</feature>
<dbReference type="InterPro" id="IPR029030">
    <property type="entry name" value="Caspase-like_dom_sf"/>
</dbReference>
<dbReference type="GO" id="GO:0004197">
    <property type="term" value="F:cysteine-type endopeptidase activity"/>
    <property type="evidence" value="ECO:0007669"/>
    <property type="project" value="InterPro"/>
</dbReference>
<evidence type="ECO:0000259" key="1">
    <source>
        <dbReference type="PROSITE" id="PS50208"/>
    </source>
</evidence>
<dbReference type="PANTHER" id="PTHR22576">
    <property type="entry name" value="MUCOSA ASSOCIATED LYMPHOID TISSUE LYMPHOMA TRANSLOCATION PROTEIN 1/PARACASPASE"/>
    <property type="match status" value="1"/>
</dbReference>
<protein>
    <submittedName>
        <fullName evidence="2">Caspase domain-containing protein</fullName>
    </submittedName>
</protein>
<dbReference type="AlphaFoldDB" id="A0A450ZH54"/>
<dbReference type="EMBL" id="CAADFY010000017">
    <property type="protein sequence ID" value="VFK53142.1"/>
    <property type="molecule type" value="Genomic_DNA"/>
</dbReference>
<organism evidence="2">
    <name type="scientific">Candidatus Kentrum sp. TUN</name>
    <dbReference type="NCBI Taxonomy" id="2126343"/>
    <lineage>
        <taxon>Bacteria</taxon>
        <taxon>Pseudomonadati</taxon>
        <taxon>Pseudomonadota</taxon>
        <taxon>Gammaproteobacteria</taxon>
        <taxon>Candidatus Kentrum</taxon>
    </lineage>
</organism>
<dbReference type="InterPro" id="IPR052039">
    <property type="entry name" value="Caspase-related_regulators"/>
</dbReference>
<reference evidence="2" key="1">
    <citation type="submission" date="2019-02" db="EMBL/GenBank/DDBJ databases">
        <authorList>
            <person name="Gruber-Vodicka R. H."/>
            <person name="Seah K. B. B."/>
        </authorList>
    </citation>
    <scope>NUCLEOTIDE SEQUENCE</scope>
    <source>
        <strain evidence="4">BECK_BY1</strain>
        <strain evidence="3">BECK_BY2</strain>
        <strain evidence="2">BECK_BY3</strain>
    </source>
</reference>
<evidence type="ECO:0000313" key="3">
    <source>
        <dbReference type="EMBL" id="VFK53980.1"/>
    </source>
</evidence>
<dbReference type="Gene3D" id="3.40.50.1460">
    <property type="match status" value="1"/>
</dbReference>
<dbReference type="InterPro" id="IPR001309">
    <property type="entry name" value="Pept_C14_p20"/>
</dbReference>